<dbReference type="GO" id="GO:0005975">
    <property type="term" value="P:carbohydrate metabolic process"/>
    <property type="evidence" value="ECO:0007669"/>
    <property type="project" value="InterPro"/>
</dbReference>
<evidence type="ECO:0000313" key="4">
    <source>
        <dbReference type="Proteomes" id="UP001172673"/>
    </source>
</evidence>
<dbReference type="InterPro" id="IPR006047">
    <property type="entry name" value="GH13_cat_dom"/>
</dbReference>
<reference evidence="3" key="1">
    <citation type="submission" date="2022-10" db="EMBL/GenBank/DDBJ databases">
        <title>Culturing micro-colonial fungi from biological soil crusts in the Mojave desert and describing Neophaeococcomyces mojavensis, and introducing the new genera and species Taxawa tesnikishii.</title>
        <authorList>
            <person name="Kurbessoian T."/>
            <person name="Stajich J.E."/>
        </authorList>
    </citation>
    <scope>NUCLEOTIDE SEQUENCE</scope>
    <source>
        <strain evidence="3">TK_41</strain>
    </source>
</reference>
<proteinExistence type="inferred from homology"/>
<dbReference type="InterPro" id="IPR013780">
    <property type="entry name" value="Glyco_hydro_b"/>
</dbReference>
<keyword evidence="4" id="KW-1185">Reference proteome</keyword>
<protein>
    <recommendedName>
        <fullName evidence="2">Glycosyl hydrolase family 13 catalytic domain-containing protein</fullName>
    </recommendedName>
</protein>
<evidence type="ECO:0000259" key="2">
    <source>
        <dbReference type="SMART" id="SM00642"/>
    </source>
</evidence>
<organism evidence="3 4">
    <name type="scientific">Cladophialophora chaetospira</name>
    <dbReference type="NCBI Taxonomy" id="386627"/>
    <lineage>
        <taxon>Eukaryota</taxon>
        <taxon>Fungi</taxon>
        <taxon>Dikarya</taxon>
        <taxon>Ascomycota</taxon>
        <taxon>Pezizomycotina</taxon>
        <taxon>Eurotiomycetes</taxon>
        <taxon>Chaetothyriomycetidae</taxon>
        <taxon>Chaetothyriales</taxon>
        <taxon>Herpotrichiellaceae</taxon>
        <taxon>Cladophialophora</taxon>
    </lineage>
</organism>
<comment type="similarity">
    <text evidence="1">Belongs to the glycosyl hydrolase 13 family.</text>
</comment>
<dbReference type="Gene3D" id="2.60.40.1180">
    <property type="entry name" value="Golgi alpha-mannosidase II"/>
    <property type="match status" value="1"/>
</dbReference>
<name>A0AA39CPG2_9EURO</name>
<dbReference type="SUPFAM" id="SSF81296">
    <property type="entry name" value="E set domains"/>
    <property type="match status" value="1"/>
</dbReference>
<comment type="caution">
    <text evidence="3">The sequence shown here is derived from an EMBL/GenBank/DDBJ whole genome shotgun (WGS) entry which is preliminary data.</text>
</comment>
<dbReference type="InterPro" id="IPR013783">
    <property type="entry name" value="Ig-like_fold"/>
</dbReference>
<dbReference type="SMART" id="SM00642">
    <property type="entry name" value="Aamy"/>
    <property type="match status" value="1"/>
</dbReference>
<dbReference type="SUPFAM" id="SSF51011">
    <property type="entry name" value="Glycosyl hydrolase domain"/>
    <property type="match status" value="1"/>
</dbReference>
<gene>
    <name evidence="3" type="ORF">H2200_001836</name>
</gene>
<dbReference type="PANTHER" id="PTHR43002">
    <property type="entry name" value="GLYCOGEN DEBRANCHING ENZYME"/>
    <property type="match status" value="1"/>
</dbReference>
<dbReference type="AlphaFoldDB" id="A0AA39CPG2"/>
<evidence type="ECO:0000313" key="3">
    <source>
        <dbReference type="EMBL" id="KAJ9615759.1"/>
    </source>
</evidence>
<dbReference type="EMBL" id="JAPDRK010000002">
    <property type="protein sequence ID" value="KAJ9615759.1"/>
    <property type="molecule type" value="Genomic_DNA"/>
</dbReference>
<dbReference type="Gene3D" id="2.60.40.10">
    <property type="entry name" value="Immunoglobulins"/>
    <property type="match status" value="1"/>
</dbReference>
<feature type="domain" description="Glycosyl hydrolase family 13 catalytic" evidence="2">
    <location>
        <begin position="154"/>
        <end position="516"/>
    </location>
</feature>
<dbReference type="Gene3D" id="3.20.20.80">
    <property type="entry name" value="Glycosidases"/>
    <property type="match status" value="1"/>
</dbReference>
<dbReference type="Pfam" id="PF00128">
    <property type="entry name" value="Alpha-amylase"/>
    <property type="match status" value="1"/>
</dbReference>
<dbReference type="InterPro" id="IPR014756">
    <property type="entry name" value="Ig_E-set"/>
</dbReference>
<evidence type="ECO:0000256" key="1">
    <source>
        <dbReference type="ARBA" id="ARBA00008061"/>
    </source>
</evidence>
<accession>A0AA39CPG2</accession>
<dbReference type="SUPFAM" id="SSF51445">
    <property type="entry name" value="(Trans)glycosidases"/>
    <property type="match status" value="1"/>
</dbReference>
<dbReference type="Proteomes" id="UP001172673">
    <property type="component" value="Unassembled WGS sequence"/>
</dbReference>
<sequence>MPWEELFHIKHQLGAVPIEVNGKTKIQFRMFFPAGFDTKIDKIRVAGTFQTSISETNWDFSKNHLLTKTASLEEGELWTFVLDDVLEDGFYEYRYQVSFQGTNETREIADPYARYSGRTFPNSGFVVGGTHPVVRELADRKPLRDLVIYELHIGDFTEEFRGSRAPFDAIRDKLQYLQDLGINAIEFMPWTAWKTKDYDWGYAPFQYFAVEYSYANDEDKPAEKISYLKELISECHDRGIHVMMDGVYNHVDPLFPYKDFYLDRSKCPYTDKDFGGAFPGLQDLDFEHPCCQAFIRDVCLYWISEYKIDGIRFDNTVNFYVPGTLQGLPDLLESIQSYATANGLKNFSMTLEHLAGDTNAADVVNTTEATSFWDDELYGECFDQLRYGGISGNYLATLNHIKMVNGDKTPTLYLSNHDHSSASFQAGSWSANRTPDGAHDWYRTQPHVIAMLTSPGAILIPMGQEFAADFYLPESDDGNRRVLSRPLQWKEVEDNDDHTKWGPKCFGLYQKLLNIRKEHPALRSRNFYPPDWQGWMTELDKDGIGVDTSRNLMVYHRWGQSSDGQHLERFYVVLNFSTTDQTVTVNFAEDGKWQDLLAGTTVNVVHNRLTVTVERFWGHVFFKSS</sequence>
<dbReference type="InterPro" id="IPR017853">
    <property type="entry name" value="GH"/>
</dbReference>